<name>A0A386HSN7_9BACT</name>
<dbReference type="Proteomes" id="UP000266118">
    <property type="component" value="Chromosome"/>
</dbReference>
<evidence type="ECO:0000313" key="2">
    <source>
        <dbReference type="Proteomes" id="UP000266118"/>
    </source>
</evidence>
<gene>
    <name evidence="1" type="ORF">D6B99_14350</name>
</gene>
<dbReference type="OrthoDB" id="674588at2"/>
<organism evidence="1 2">
    <name type="scientific">Arachidicoccus soli</name>
    <dbReference type="NCBI Taxonomy" id="2341117"/>
    <lineage>
        <taxon>Bacteria</taxon>
        <taxon>Pseudomonadati</taxon>
        <taxon>Bacteroidota</taxon>
        <taxon>Chitinophagia</taxon>
        <taxon>Chitinophagales</taxon>
        <taxon>Chitinophagaceae</taxon>
        <taxon>Arachidicoccus</taxon>
    </lineage>
</organism>
<protein>
    <submittedName>
        <fullName evidence="1">Uncharacterized protein</fullName>
    </submittedName>
</protein>
<proteinExistence type="predicted"/>
<evidence type="ECO:0000313" key="1">
    <source>
        <dbReference type="EMBL" id="AYD48679.1"/>
    </source>
</evidence>
<dbReference type="AlphaFoldDB" id="A0A386HSN7"/>
<sequence>MNLLKNKNRDLSYINNMDDLDAEILRLKRHIKVQEAEIKYNTTQIPKEALQASLSSVIPFFKKTKITDDSFNSIQIIMGGIISSIIAGRKHKGGFAKGIVETLRQVSFVGAIKAIISLFDKKKKPTY</sequence>
<dbReference type="EMBL" id="CP032489">
    <property type="protein sequence ID" value="AYD48679.1"/>
    <property type="molecule type" value="Genomic_DNA"/>
</dbReference>
<reference evidence="1 2" key="1">
    <citation type="submission" date="2018-09" db="EMBL/GenBank/DDBJ databases">
        <title>Arachidicoccus sp. nov., a bacterium isolated from soil.</title>
        <authorList>
            <person name="Weon H.-Y."/>
            <person name="Kwon S.-W."/>
            <person name="Lee S.A."/>
        </authorList>
    </citation>
    <scope>NUCLEOTIDE SEQUENCE [LARGE SCALE GENOMIC DNA]</scope>
    <source>
        <strain evidence="1 2">KIS59-12</strain>
    </source>
</reference>
<keyword evidence="2" id="KW-1185">Reference proteome</keyword>
<accession>A0A386HSN7</accession>
<dbReference type="KEGG" id="ark:D6B99_14350"/>